<keyword evidence="9" id="KW-0969">Cilium</keyword>
<evidence type="ECO:0000259" key="20">
    <source>
        <dbReference type="Pfam" id="PF17852"/>
    </source>
</evidence>
<dbReference type="InterPro" id="IPR013602">
    <property type="entry name" value="Dynein_heavy_linker"/>
</dbReference>
<accession>A0AAD9V0Z9</accession>
<dbReference type="SUPFAM" id="SSF52540">
    <property type="entry name" value="P-loop containing nucleoside triphosphate hydrolases"/>
    <property type="match status" value="4"/>
</dbReference>
<dbReference type="FunFam" id="1.10.8.720:FF:000001">
    <property type="entry name" value="dynein heavy chain 7, axonemal"/>
    <property type="match status" value="1"/>
</dbReference>
<dbReference type="Pfam" id="PF12781">
    <property type="entry name" value="AAA_9"/>
    <property type="match status" value="1"/>
</dbReference>
<feature type="domain" description="Dynein heavy chain hydrolytic ATP-binding dynein motor region" evidence="16">
    <location>
        <begin position="1231"/>
        <end position="1338"/>
    </location>
</feature>
<feature type="domain" description="Dynein heavy chain ATP-binding dynein motor region" evidence="19">
    <location>
        <begin position="2611"/>
        <end position="2832"/>
    </location>
</feature>
<keyword evidence="4" id="KW-0493">Microtubule</keyword>
<evidence type="ECO:0000313" key="25">
    <source>
        <dbReference type="Proteomes" id="UP001249851"/>
    </source>
</evidence>
<evidence type="ECO:0000256" key="3">
    <source>
        <dbReference type="ARBA" id="ARBA00022490"/>
    </source>
</evidence>
<evidence type="ECO:0000259" key="19">
    <source>
        <dbReference type="Pfam" id="PF12781"/>
    </source>
</evidence>
<dbReference type="InterPro" id="IPR024743">
    <property type="entry name" value="Dynein_HC_stalk"/>
</dbReference>
<dbReference type="InterPro" id="IPR041658">
    <property type="entry name" value="AAA_lid_11"/>
</dbReference>
<evidence type="ECO:0000259" key="22">
    <source>
        <dbReference type="Pfam" id="PF18198"/>
    </source>
</evidence>
<dbReference type="InterPro" id="IPR041466">
    <property type="entry name" value="Dynein_AAA5_ext"/>
</dbReference>
<feature type="coiled-coil region" evidence="13">
    <location>
        <begin position="587"/>
        <end position="656"/>
    </location>
</feature>
<dbReference type="GO" id="GO:0005930">
    <property type="term" value="C:axoneme"/>
    <property type="evidence" value="ECO:0007669"/>
    <property type="project" value="UniProtKB-SubCell"/>
</dbReference>
<dbReference type="InterPro" id="IPR024317">
    <property type="entry name" value="Dynein_heavy_chain_D4_dom"/>
</dbReference>
<proteinExistence type="inferred from homology"/>
<dbReference type="Pfam" id="PF08393">
    <property type="entry name" value="DHC_N2"/>
    <property type="match status" value="1"/>
</dbReference>
<dbReference type="Gene3D" id="1.20.1270.280">
    <property type="match status" value="1"/>
</dbReference>
<keyword evidence="3" id="KW-0963">Cytoplasm</keyword>
<keyword evidence="7" id="KW-0243">Dynein</keyword>
<dbReference type="FunFam" id="1.20.58.1120:FF:000005">
    <property type="entry name" value="Dynein, axonemal, heavy chain 12"/>
    <property type="match status" value="1"/>
</dbReference>
<feature type="domain" description="Dynein heavy chain AAA module D4" evidence="18">
    <location>
        <begin position="2057"/>
        <end position="2228"/>
    </location>
</feature>
<evidence type="ECO:0000259" key="15">
    <source>
        <dbReference type="Pfam" id="PF08393"/>
    </source>
</evidence>
<evidence type="ECO:0000256" key="1">
    <source>
        <dbReference type="ARBA" id="ARBA00004430"/>
    </source>
</evidence>
<dbReference type="Pfam" id="PF12777">
    <property type="entry name" value="MT"/>
    <property type="match status" value="1"/>
</dbReference>
<feature type="coiled-coil region" evidence="13">
    <location>
        <begin position="2464"/>
        <end position="2529"/>
    </location>
</feature>
<organism evidence="24 25">
    <name type="scientific">Acropora cervicornis</name>
    <name type="common">Staghorn coral</name>
    <dbReference type="NCBI Taxonomy" id="6130"/>
    <lineage>
        <taxon>Eukaryota</taxon>
        <taxon>Metazoa</taxon>
        <taxon>Cnidaria</taxon>
        <taxon>Anthozoa</taxon>
        <taxon>Hexacorallia</taxon>
        <taxon>Scleractinia</taxon>
        <taxon>Astrocoeniina</taxon>
        <taxon>Acroporidae</taxon>
        <taxon>Acropora</taxon>
    </lineage>
</organism>
<evidence type="ECO:0000259" key="17">
    <source>
        <dbReference type="Pfam" id="PF12777"/>
    </source>
</evidence>
<dbReference type="Gene3D" id="1.10.8.720">
    <property type="entry name" value="Region D6 of dynein motor"/>
    <property type="match status" value="1"/>
</dbReference>
<dbReference type="GO" id="GO:0005524">
    <property type="term" value="F:ATP binding"/>
    <property type="evidence" value="ECO:0007669"/>
    <property type="project" value="UniProtKB-KW"/>
</dbReference>
<dbReference type="Pfam" id="PF12774">
    <property type="entry name" value="AAA_6"/>
    <property type="match status" value="2"/>
</dbReference>
<evidence type="ECO:0000256" key="6">
    <source>
        <dbReference type="ARBA" id="ARBA00022840"/>
    </source>
</evidence>
<dbReference type="InterPro" id="IPR042219">
    <property type="entry name" value="AAA_lid_11_sf"/>
</dbReference>
<dbReference type="InterPro" id="IPR041589">
    <property type="entry name" value="DNAH3_AAA_lid_1"/>
</dbReference>
<dbReference type="Gene3D" id="6.10.140.1060">
    <property type="match status" value="1"/>
</dbReference>
<keyword evidence="10" id="KW-0505">Motor protein</keyword>
<dbReference type="Pfam" id="PF17852">
    <property type="entry name" value="Dynein_AAA_lid"/>
    <property type="match status" value="1"/>
</dbReference>
<dbReference type="PANTHER" id="PTHR22878:SF71">
    <property type="entry name" value="DYNEIN, AXONEMAL, HEAVY CHAIN 3"/>
    <property type="match status" value="1"/>
</dbReference>
<dbReference type="Gene3D" id="1.20.140.100">
    <property type="entry name" value="Dynein heavy chain, N-terminal domain 2"/>
    <property type="match status" value="2"/>
</dbReference>
<keyword evidence="6" id="KW-0067">ATP-binding</keyword>
<feature type="domain" description="Dynein heavy chain AAA 5 extension" evidence="20">
    <location>
        <begin position="1617"/>
        <end position="1759"/>
    </location>
</feature>
<comment type="caution">
    <text evidence="24">The sequence shown here is derived from an EMBL/GenBank/DDBJ whole genome shotgun (WGS) entry which is preliminary data.</text>
</comment>
<dbReference type="FunFam" id="1.10.8.710:FF:000008">
    <property type="entry name" value="Dynein axonemal heavy chain 3"/>
    <property type="match status" value="1"/>
</dbReference>
<dbReference type="InterPro" id="IPR043157">
    <property type="entry name" value="Dynein_AAA1S"/>
</dbReference>
<dbReference type="Pfam" id="PF18198">
    <property type="entry name" value="AAA_lid_11"/>
    <property type="match status" value="1"/>
</dbReference>
<evidence type="ECO:0000256" key="4">
    <source>
        <dbReference type="ARBA" id="ARBA00022701"/>
    </source>
</evidence>
<evidence type="ECO:0000256" key="9">
    <source>
        <dbReference type="ARBA" id="ARBA00023069"/>
    </source>
</evidence>
<feature type="domain" description="Dynein heavy chain coiled coil stalk" evidence="17">
    <location>
        <begin position="2242"/>
        <end position="2580"/>
    </location>
</feature>
<keyword evidence="11" id="KW-0206">Cytoskeleton</keyword>
<dbReference type="InterPro" id="IPR027417">
    <property type="entry name" value="P-loop_NTPase"/>
</dbReference>
<evidence type="ECO:0000256" key="8">
    <source>
        <dbReference type="ARBA" id="ARBA00023054"/>
    </source>
</evidence>
<dbReference type="GO" id="GO:0005874">
    <property type="term" value="C:microtubule"/>
    <property type="evidence" value="ECO:0007669"/>
    <property type="project" value="UniProtKB-KW"/>
</dbReference>
<comment type="subcellular location">
    <subcellularLocation>
        <location evidence="1">Cytoplasm</location>
        <location evidence="1">Cytoskeleton</location>
        <location evidence="1">Cilium axoneme</location>
    </subcellularLocation>
</comment>
<dbReference type="InterPro" id="IPR043160">
    <property type="entry name" value="Dynein_C_barrel"/>
</dbReference>
<evidence type="ECO:0000256" key="12">
    <source>
        <dbReference type="ARBA" id="ARBA00023273"/>
    </source>
</evidence>
<feature type="domain" description="Dynein heavy chain AAA lid" evidence="22">
    <location>
        <begin position="3147"/>
        <end position="3274"/>
    </location>
</feature>
<dbReference type="Proteomes" id="UP001249851">
    <property type="component" value="Unassembled WGS sequence"/>
</dbReference>
<dbReference type="Gene3D" id="3.40.50.300">
    <property type="entry name" value="P-loop containing nucleotide triphosphate hydrolases"/>
    <property type="match status" value="7"/>
</dbReference>
<keyword evidence="8 13" id="KW-0175">Coiled coil</keyword>
<feature type="domain" description="Dynein heavy chain linker" evidence="15">
    <location>
        <begin position="664"/>
        <end position="1046"/>
    </location>
</feature>
<keyword evidence="12" id="KW-0966">Cell projection</keyword>
<dbReference type="FunFam" id="1.10.8.1220:FF:000001">
    <property type="entry name" value="Dynein axonemal heavy chain 5"/>
    <property type="match status" value="1"/>
</dbReference>
<evidence type="ECO:0000256" key="10">
    <source>
        <dbReference type="ARBA" id="ARBA00023175"/>
    </source>
</evidence>
<dbReference type="FunFam" id="1.20.1270.280:FF:000001">
    <property type="entry name" value="dynein heavy chain 7, axonemal"/>
    <property type="match status" value="1"/>
</dbReference>
<dbReference type="Pfam" id="PF03028">
    <property type="entry name" value="Dynein_heavy"/>
    <property type="match status" value="1"/>
</dbReference>
<dbReference type="InterPro" id="IPR042222">
    <property type="entry name" value="Dynein_2_N"/>
</dbReference>
<dbReference type="InterPro" id="IPR004273">
    <property type="entry name" value="Dynein_heavy_D6_P-loop"/>
</dbReference>
<dbReference type="Gene3D" id="1.20.920.20">
    <property type="match status" value="1"/>
</dbReference>
<dbReference type="GO" id="GO:0051959">
    <property type="term" value="F:dynein light intermediate chain binding"/>
    <property type="evidence" value="ECO:0007669"/>
    <property type="project" value="InterPro"/>
</dbReference>
<dbReference type="Gene3D" id="3.20.180.20">
    <property type="entry name" value="Dynein heavy chain, N-terminal domain 2"/>
    <property type="match status" value="1"/>
</dbReference>
<dbReference type="EMBL" id="JARQWQ010000051">
    <property type="protein sequence ID" value="KAK2557117.1"/>
    <property type="molecule type" value="Genomic_DNA"/>
</dbReference>
<evidence type="ECO:0000256" key="2">
    <source>
        <dbReference type="ARBA" id="ARBA00008887"/>
    </source>
</evidence>
<protein>
    <submittedName>
        <fullName evidence="24">Dynein axonemal heavy chain 3</fullName>
    </submittedName>
</protein>
<dbReference type="PANTHER" id="PTHR22878">
    <property type="entry name" value="DYNEIN HEAVY CHAIN 6, AXONEMAL-LIKE-RELATED"/>
    <property type="match status" value="1"/>
</dbReference>
<dbReference type="FunFam" id="3.40.50.300:FF:000223">
    <property type="entry name" value="Dynein heavy chain 3, axonemal"/>
    <property type="match status" value="1"/>
</dbReference>
<keyword evidence="25" id="KW-1185">Reference proteome</keyword>
<dbReference type="Gene3D" id="1.10.8.710">
    <property type="match status" value="1"/>
</dbReference>
<dbReference type="FunFam" id="1.20.920.30:FF:000002">
    <property type="entry name" value="Dynein axonemal heavy chain 3"/>
    <property type="match status" value="1"/>
</dbReference>
<dbReference type="GO" id="GO:0045505">
    <property type="term" value="F:dynein intermediate chain binding"/>
    <property type="evidence" value="ECO:0007669"/>
    <property type="project" value="InterPro"/>
</dbReference>
<dbReference type="InterPro" id="IPR035706">
    <property type="entry name" value="AAA_9"/>
</dbReference>
<dbReference type="Gene3D" id="1.20.58.1120">
    <property type="match status" value="1"/>
</dbReference>
<feature type="domain" description="Dynein heavy chain hydrolytic ATP-binding dynein motor region" evidence="16">
    <location>
        <begin position="1339"/>
        <end position="1452"/>
    </location>
</feature>
<comment type="similarity">
    <text evidence="2">Belongs to the dynein heavy chain family.</text>
</comment>
<dbReference type="FunFam" id="3.40.50.300:FF:001328">
    <property type="entry name" value="Dynein heavy chain 6, axonemal"/>
    <property type="match status" value="1"/>
</dbReference>
<feature type="domain" description="Dynein heavy chain region D6 P-loop" evidence="14">
    <location>
        <begin position="3039"/>
        <end position="3112"/>
    </location>
</feature>
<evidence type="ECO:0000259" key="23">
    <source>
        <dbReference type="Pfam" id="PF18199"/>
    </source>
</evidence>
<evidence type="ECO:0000256" key="5">
    <source>
        <dbReference type="ARBA" id="ARBA00022741"/>
    </source>
</evidence>
<feature type="domain" description="Dynein heavy chain C-terminal" evidence="23">
    <location>
        <begin position="3280"/>
        <end position="3549"/>
    </location>
</feature>
<evidence type="ECO:0000313" key="24">
    <source>
        <dbReference type="EMBL" id="KAK2557117.1"/>
    </source>
</evidence>
<evidence type="ECO:0000256" key="11">
    <source>
        <dbReference type="ARBA" id="ARBA00023212"/>
    </source>
</evidence>
<gene>
    <name evidence="24" type="ORF">P5673_020591</name>
</gene>
<dbReference type="Gene3D" id="1.20.920.30">
    <property type="match status" value="1"/>
</dbReference>
<dbReference type="Gene3D" id="1.10.8.1220">
    <property type="match status" value="1"/>
</dbReference>
<keyword evidence="5" id="KW-0547">Nucleotide-binding</keyword>
<dbReference type="GO" id="GO:0007018">
    <property type="term" value="P:microtubule-based movement"/>
    <property type="evidence" value="ECO:0007669"/>
    <property type="project" value="InterPro"/>
</dbReference>
<evidence type="ECO:0000259" key="14">
    <source>
        <dbReference type="Pfam" id="PF03028"/>
    </source>
</evidence>
<dbReference type="InterPro" id="IPR042228">
    <property type="entry name" value="Dynein_linker_3"/>
</dbReference>
<feature type="domain" description="Dynein heavy chain 3 AAA+ lid" evidence="21">
    <location>
        <begin position="1869"/>
        <end position="1964"/>
    </location>
</feature>
<dbReference type="FunFam" id="1.20.920.20:FF:000006">
    <property type="entry name" value="Dynein, axonemal, heavy chain 6"/>
    <property type="match status" value="1"/>
</dbReference>
<dbReference type="InterPro" id="IPR041228">
    <property type="entry name" value="Dynein_C"/>
</dbReference>
<dbReference type="Pfam" id="PF12780">
    <property type="entry name" value="AAA_8"/>
    <property type="match status" value="1"/>
</dbReference>
<dbReference type="Pfam" id="PF12775">
    <property type="entry name" value="AAA_7"/>
    <property type="match status" value="1"/>
</dbReference>
<evidence type="ECO:0000259" key="16">
    <source>
        <dbReference type="Pfam" id="PF12774"/>
    </source>
</evidence>
<reference evidence="24" key="1">
    <citation type="journal article" date="2023" name="G3 (Bethesda)">
        <title>Whole genome assembly and annotation of the endangered Caribbean coral Acropora cervicornis.</title>
        <authorList>
            <person name="Selwyn J.D."/>
            <person name="Vollmer S.V."/>
        </authorList>
    </citation>
    <scope>NUCLEOTIDE SEQUENCE</scope>
    <source>
        <strain evidence="24">K2</strain>
    </source>
</reference>
<reference evidence="24" key="2">
    <citation type="journal article" date="2023" name="Science">
        <title>Genomic signatures of disease resistance in endangered staghorn corals.</title>
        <authorList>
            <person name="Vollmer S.V."/>
            <person name="Selwyn J.D."/>
            <person name="Despard B.A."/>
            <person name="Roesel C.L."/>
        </authorList>
    </citation>
    <scope>NUCLEOTIDE SEQUENCE</scope>
    <source>
        <strain evidence="24">K2</strain>
    </source>
</reference>
<dbReference type="InterPro" id="IPR026983">
    <property type="entry name" value="DHC"/>
</dbReference>
<dbReference type="FunFam" id="3.10.490.20:FF:000001">
    <property type="entry name" value="dynein heavy chain 7, axonemal"/>
    <property type="match status" value="1"/>
</dbReference>
<dbReference type="Pfam" id="PF17857">
    <property type="entry name" value="AAA_lid_1"/>
    <property type="match status" value="1"/>
</dbReference>
<dbReference type="Pfam" id="PF18199">
    <property type="entry name" value="Dynein_C"/>
    <property type="match status" value="1"/>
</dbReference>
<dbReference type="InterPro" id="IPR035699">
    <property type="entry name" value="AAA_6"/>
</dbReference>
<dbReference type="FunFam" id="1.20.140.100:FF:000004">
    <property type="entry name" value="Dynein axonemal heavy chain 6"/>
    <property type="match status" value="1"/>
</dbReference>
<evidence type="ECO:0000256" key="7">
    <source>
        <dbReference type="ARBA" id="ARBA00023017"/>
    </source>
</evidence>
<evidence type="ECO:0000259" key="18">
    <source>
        <dbReference type="Pfam" id="PF12780"/>
    </source>
</evidence>
<dbReference type="GO" id="GO:0030286">
    <property type="term" value="C:dynein complex"/>
    <property type="evidence" value="ECO:0007669"/>
    <property type="project" value="UniProtKB-KW"/>
</dbReference>
<dbReference type="GO" id="GO:0008569">
    <property type="term" value="F:minus-end-directed microtubule motor activity"/>
    <property type="evidence" value="ECO:0007669"/>
    <property type="project" value="InterPro"/>
</dbReference>
<dbReference type="Gene3D" id="3.10.490.20">
    <property type="match status" value="1"/>
</dbReference>
<name>A0AAD9V0Z9_ACRCE</name>
<evidence type="ECO:0000259" key="21">
    <source>
        <dbReference type="Pfam" id="PF17857"/>
    </source>
</evidence>
<evidence type="ECO:0000256" key="13">
    <source>
        <dbReference type="SAM" id="Coils"/>
    </source>
</evidence>
<sequence>MQRVKYAESGVFSCSQTRGLPGLPPLPPSHEKPSELYQIVLRHSEHPPIMKDPSWTQAAPFKETAYARTPSESIANNYTPSASSLKMKNLAKLQNAPRKHHYLEDEVPPSRAMTPAQQMDIIRSFEEVDSKDDETISQRDLERYKYYISRGVPDHSLAKQDKEIMDRILQKRVPEKLRQNVELDPLITELKQEVVGDYDFIDYILMDPGERQRLHIKEIPKPFPQRTVRAPVPWHNTYCSAKEYCAKNVFTTNPVMMKIQNLWYDRFSDVRFVYGKELLESGLPVTPEEFESRVKEQCSKTREFLKKTWIPACAQILIEHRQEWTYLVPSSEGDSAALVQQFFACLAALMSMQLRSLVINSLADFVSFLYLYQDGNDFGENFSDLQFVMTETMIVQLKIDGGKLTFDPPFRELRDILLRLLTDIAVDVFKLNTVGPQKYLNTYKKYQDLLNNKAETEINAFIQDEPVLLAFSKKIDSYQMLSKEIASLHITVPLNMLCLNCNEVNQELSERAKRLADRMIQFVVDENRDKNRGDLVALTQFLENASTVTVVNEDIKLNSTVFHWPYHIRKIFELSRNRIGHRKDLVMDEVKRKVRAFEDKLSGYNKEVEAFRKKEIMAVDEMRKNVEKLDELEEALKNAQEELIQVNTEEELLEFEATQFPILQTMVAYKEPYDKLWRTALTFHNKHEAWLNGPFTDINSEEMEEEIGGMYRTVLKLTKTFGDAPGPRRVADSVKTKVDKFKVHIPLLQIICNPGLRDRHWEQMGEIVGFDIKPEPSTSLCNMLEFNLHKFAENGAASKEFGLEKAMEKMKVEWKDMYFEFIPYRDTGVSILSAVDDIQLLLDDHIVKAQTMSGSPFIKPFEADIKCQATWLYLEPIFSSEDIMAQMPEEGRKFGIVDSYWKDIMGEAVKDTQVLVATAQPNMLGRLNESNQLLEEIQKGLNAYLEKKQLFFPRFFFLSNDELLEILSETKDPLRVQPHLKKCFEGIARLEFTEDQEVVGMISAENETVPFSTKIIPAKAKGMVEKWLIQVEEVMISSLKKVTEDAVNAYNQTPRGKWVQEWPGQIILACSGIFWTAEVSQAIVEKDGLKNYLEKSNSQIETIVALVRGKLDPGIRVTLGALTVIDVHARDVVAKMCQDGMNSVNDFQWLAQLRYYFEDKKTVVRMITTSIDYGYEYLGNSGRLVITPLTDRCYRTLMGAIKLNLGGAPEGPAGTGKTETSKDLAKAVAKQGLAQAGAWACFDEFNRIELEVLSVVAQQIHTIQKAIADRKEKFIFEGTDLVLNPTCTMFITMNPGYAGRQELPDNLKVLFRTVAMMVPDYALISEISLYSMGFLDARRAVKSVLTAAGNLKLRYPDDDEGELMLRAVLEVNLAKFLAQDVPLFEGIISDLFPGTSWPSPDYGVLMDALRQNCKLRNLQPTEWFMKKIIQVYEMMIVRHGFMIVGDPLGGKTMAYKVLADAMTDLNKGGYPQHKVIYKVINPKSISMGELYGCFDPVSHEWSDGVLANSFREHASSTTEDRKWLLFDGPVDAVWIENMNTVLDDNKKLCLMSGEIIQMNNKQSLIFEPADLEQASPATVSRCGMIYLEPHQLGWEPLMESYMNTLPKSLNAEHLDTIRSLFMWLVRPCLYFLRHECKFFIQTSDMHLVNSFMNLYTCLLDEIASQENAEGADRMSTSQITSWLQCLFIFAMVWSIGGTINGDSRKKFDAFFRLLISGTDKDHPKPGNIKMTKQNVFPDRGTVYDFYFVKQASGSWNNWIDRVEKGKSVIPKDAKKCVVFVDDLNMPSKEKYGAQPPIELLRQWIDHSHWYDRKDTSKLELMDMLFVSAMGPPGGGRNDISGRFTRHMNIISIDSFDDNTMTKIFTSIILVQATMHVYKAVVEKFLPTPSKSHYVFNLRDFARVVFGVLLVPSTHLQDGDKLIRLWIHEVYRVFYDRLIDNSDRVMFFEMMKETTKHQFKKDMDSLLDHVVPTGQKLKDDHIRSLFFGDYMTPDSPERIYDEVTDLSQLTQQMEGYLDEFNQMSKTPMSLVMFKFAIEHISRVARVLKQDNGHALLMLIKAGVDGKATVFLFSDNQIKEESFVEDINMILNTGDVPNIFPADEKADVIEKMQTVARVEGRKIDATPLAMYNFFIERVRANLHVVLAMSPIGDAFRSRMRMFPSLINCCTIDWFQEVDMADDVRKECVFMCKFFHESVRDLSESFYQSLRRKNYVTPTSYLELIMTFKTLLDIKRQEIMTLKQRYVTGLEKLDFASSQVSVMQQELSDLQPELIKTSAETEKLMVKIEQDTVEVEAKKEVVAADEAVASEAAAVAKGIKDECESDLAEAMPALEAAMQALNTLKPSDISMNPPSAVKLVMEAVCIMKGIKPERKPDPSGSGRMVEDYWGPSQKMLGDMKFLESLKVYDKDNISATIIKKIREKYVTNPDFDPNNIRSVSSACEGLCRWVRAMEVYERVAKVVAPKKEKLAQAEAELAVQMEKLNAKRAQLKEVVDKLQALNDEFEVMTNKKKELEHNIMICEQKLDRAEKLIGGLGGEKDRWTEAALVLGDRYDRVTGDVLLSSGVVAYLGPFTVDFRNDCISGWVEQCNVKKIPCSESFSLNATLGSPVKIRAWNIAGLPVDSFSVDNGIVVDNARRWPLMIDPQGQANKWVKNMEKENKLSVIKLSDTNYIRTLENSITFGTPVLLENVGEELDPILEPLLLKQTFKQGGVEYLKLGENSIEYSRDFRFYITTRLRNPHYLPEISVKVTLVNFMITPLGLEDQLLGIVAAKEKPELEEKKNQLIVESAANKKQLKEIEDKILEVLSSSEGNILEDETAIKILSSSKVLSEEISAKQEIASATEKEIDETRNGYKPVATHSSILFFCISDLANIEPMYQYSLTWFINLYLQSISNSRASSDLDERIANLNEHFTHSVYSNVCRSLFEKDKLLFSITLTIGILKGKDKVDDQVWRFLLTGGVALDNPFPNPCSEWLSEKSWSEIVRASDLPNLKGLKDSFPDPGWKDYIVENMGRSFIEPPTFNLQLSYNDSHCCAPLIFGPIAARMIEEALKNGTWVVLQNCHLATSWMSKLEKICEDVLVPDNTHTDFRLWLTSYPSPDFPVSILQNGVKMTNEPPKGLRSNLLRSYLNDPISDREFFTACNKPAPWEKLLFGLCFFHALVQERRKFGPLGWNIPYEFNESDLRISMRQLQALTYLIGQCNYGGRVTDDKDRRLLVCLLSIFVCDDIINSDDHKFSDSGTYYAPVKGDYESYLDYIRDLPLIPHPEVFGLHENADITKDQKETQELFESILLTLPRQTGGGGKSPAEVIDELSADILSKFPPPFDMEMVMEKYPVIYEESMNTVLRQELIRFNRLTTVGLVVMSGDLEDVFNNMLVGKVPAVWAAKSYPSLKPLGSYVADLLERLAFFQDWIDNGKPNNFARKYTIPIDHVGFQFEMTNSEREMDSQPEDGVYVYGLFLEGARWDREQMVIAESFPKVLFDTLPVMWIIPGEKSTFKPKPSYASPVYKTSARRGTLSTTGHSTNFVMYVDLPSNKPERHWVNRGVALLCQLDD</sequence>
<dbReference type="FunFam" id="3.20.180.20:FF:000003">
    <property type="entry name" value="Dynein heavy chain 12, axonemal"/>
    <property type="match status" value="1"/>
</dbReference>